<keyword evidence="2" id="KW-1133">Transmembrane helix</keyword>
<keyword evidence="4" id="KW-1185">Reference proteome</keyword>
<reference evidence="3 4" key="1">
    <citation type="journal article" date="2016" name="Front. Microbiol.">
        <title>Genomic Resource of Rice Seed Associated Bacteria.</title>
        <authorList>
            <person name="Midha S."/>
            <person name="Bansal K."/>
            <person name="Sharma S."/>
            <person name="Kumar N."/>
            <person name="Patil P.P."/>
            <person name="Chaudhry V."/>
            <person name="Patil P.B."/>
        </authorList>
    </citation>
    <scope>NUCLEOTIDE SEQUENCE [LARGE SCALE GENOMIC DNA]</scope>
    <source>
        <strain evidence="3 4">NS263</strain>
    </source>
</reference>
<feature type="transmembrane region" description="Helical" evidence="2">
    <location>
        <begin position="20"/>
        <end position="45"/>
    </location>
</feature>
<name>A0ABR5S8K3_9MICO</name>
<gene>
    <name evidence="3" type="ORF">NS263_06455</name>
</gene>
<keyword evidence="2" id="KW-0812">Transmembrane</keyword>
<dbReference type="Proteomes" id="UP000078335">
    <property type="component" value="Unassembled WGS sequence"/>
</dbReference>
<dbReference type="SUPFAM" id="SSF117074">
    <property type="entry name" value="Hypothetical protein PA1324"/>
    <property type="match status" value="1"/>
</dbReference>
<dbReference type="InterPro" id="IPR012902">
    <property type="entry name" value="N_methyl_site"/>
</dbReference>
<evidence type="ECO:0008006" key="5">
    <source>
        <dbReference type="Google" id="ProtNLM"/>
    </source>
</evidence>
<comment type="caution">
    <text evidence="3">The sequence shown here is derived from an EMBL/GenBank/DDBJ whole genome shotgun (WGS) entry which is preliminary data.</text>
</comment>
<proteinExistence type="predicted"/>
<sequence length="465" mass="47669">MIAIRRALQRVRRSDEGLSLVEVVIALLIFTVIVMGALASTTLVLRMTADNRGRVEAANLAQQYIDVARIDGQNDLNSLANKTYPAITVDGVDYTVTRTVSWINTNNVDTGCTVAGLSGNGSLLFRRVNIRVSWTGQSSATQKIAADTVLAPTSKINDPALGTVLISVTSINGGGTSNVTATLAPDRTVPGNTARVLDGSAQPDVTNADGCTVANKVAPGTYTVTLSPPSGQYRDQEQAANPVKSVTVAAGDSGGAAFTYDPAWDFQNRYTSGVSASLPTNLTTSYVSTLGVYQTAAPVSDQHLSPIASGYAVYAGKYAPTGTPGGSCLSTDPTAWPTSADGRTGKAPAQVAPATGNSTATPTVAMGATTINVKARTTTIRATTTTAANGDPGCAAGMTYTFTRTATRGDGTATIALPWGTWAVTESSDAINFNPISLGNIIGGLLGIVVPGTANVVTLDPRTAG</sequence>
<evidence type="ECO:0000256" key="1">
    <source>
        <dbReference type="SAM" id="MobiDB-lite"/>
    </source>
</evidence>
<feature type="region of interest" description="Disordered" evidence="1">
    <location>
        <begin position="338"/>
        <end position="362"/>
    </location>
</feature>
<keyword evidence="2" id="KW-0472">Membrane</keyword>
<dbReference type="RefSeq" id="WP_058728461.1">
    <property type="nucleotide sequence ID" value="NZ_LDRB01000026.1"/>
</dbReference>
<dbReference type="EMBL" id="LDRB01000026">
    <property type="protein sequence ID" value="KTR40840.1"/>
    <property type="molecule type" value="Genomic_DNA"/>
</dbReference>
<accession>A0ABR5S8K3</accession>
<organism evidence="3 4">
    <name type="scientific">Curtobacterium oceanosedimentum</name>
    <dbReference type="NCBI Taxonomy" id="465820"/>
    <lineage>
        <taxon>Bacteria</taxon>
        <taxon>Bacillati</taxon>
        <taxon>Actinomycetota</taxon>
        <taxon>Actinomycetes</taxon>
        <taxon>Micrococcales</taxon>
        <taxon>Microbacteriaceae</taxon>
        <taxon>Curtobacterium</taxon>
    </lineage>
</organism>
<evidence type="ECO:0000313" key="4">
    <source>
        <dbReference type="Proteomes" id="UP000078335"/>
    </source>
</evidence>
<evidence type="ECO:0000313" key="3">
    <source>
        <dbReference type="EMBL" id="KTR40840.1"/>
    </source>
</evidence>
<evidence type="ECO:0000256" key="2">
    <source>
        <dbReference type="SAM" id="Phobius"/>
    </source>
</evidence>
<protein>
    <recommendedName>
        <fullName evidence="5">Prepilin-type N-terminal cleavage/methylation domain-containing protein</fullName>
    </recommendedName>
</protein>
<dbReference type="PROSITE" id="PS00409">
    <property type="entry name" value="PROKAR_NTER_METHYL"/>
    <property type="match status" value="1"/>
</dbReference>